<name>A0A0B2XP84_LATCU</name>
<evidence type="ECO:0000313" key="7">
    <source>
        <dbReference type="Proteomes" id="UP000199749"/>
    </source>
</evidence>
<dbReference type="STRING" id="28038.BCY75_09140"/>
<evidence type="ECO:0000313" key="6">
    <source>
        <dbReference type="EMBL" id="WDC92435.1"/>
    </source>
</evidence>
<dbReference type="EMBL" id="CP022474">
    <property type="protein sequence ID" value="ASN60445.1"/>
    <property type="molecule type" value="Genomic_DNA"/>
</dbReference>
<sequence length="145" mass="15825">MITTYKKILVGVDGSDLANKAFMEAVEVAKRNDAELYVAHIIPSTVYVSPDASVYAKMTAMEKDRVKEQLAANIRYANNHGLTKVTPILEVGSPKKEIAIRIPEEYGIDLIMLGITGKGVIERMMMGSVAQYVSAHAATNVLLVK</sequence>
<evidence type="ECO:0000313" key="5">
    <source>
        <dbReference type="EMBL" id="BCX30093.1"/>
    </source>
</evidence>
<feature type="domain" description="UspA" evidence="2">
    <location>
        <begin position="5"/>
        <end position="145"/>
    </location>
</feature>
<organism evidence="3 7">
    <name type="scientific">Latilactobacillus curvatus</name>
    <name type="common">Lactobacillus curvatus</name>
    <dbReference type="NCBI Taxonomy" id="28038"/>
    <lineage>
        <taxon>Bacteria</taxon>
        <taxon>Bacillati</taxon>
        <taxon>Bacillota</taxon>
        <taxon>Bacilli</taxon>
        <taxon>Lactobacillales</taxon>
        <taxon>Lactobacillaceae</taxon>
        <taxon>Latilactobacillus</taxon>
    </lineage>
</organism>
<evidence type="ECO:0000313" key="3">
    <source>
        <dbReference type="EMBL" id="ASN60445.1"/>
    </source>
</evidence>
<dbReference type="InterPro" id="IPR006016">
    <property type="entry name" value="UspA"/>
</dbReference>
<reference evidence="4 8" key="2">
    <citation type="submission" date="2018-07" db="EMBL/GenBank/DDBJ databases">
        <title>Lactobacillus curvatus genome sequence.</title>
        <authorList>
            <person name="Prechtl R."/>
        </authorList>
    </citation>
    <scope>NUCLEOTIDE SEQUENCE [LARGE SCALE GENOMIC DNA]</scope>
    <source>
        <strain evidence="4 8">TMW 1.1928</strain>
    </source>
</reference>
<accession>A0A0B2XP84</accession>
<evidence type="ECO:0000256" key="1">
    <source>
        <dbReference type="ARBA" id="ARBA00008791"/>
    </source>
</evidence>
<dbReference type="Proteomes" id="UP001215533">
    <property type="component" value="Chromosome"/>
</dbReference>
<dbReference type="EMBL" id="AP024685">
    <property type="protein sequence ID" value="BCX30093.1"/>
    <property type="molecule type" value="Genomic_DNA"/>
</dbReference>
<dbReference type="Pfam" id="PF00582">
    <property type="entry name" value="Usp"/>
    <property type="match status" value="1"/>
</dbReference>
<evidence type="ECO:0000313" key="9">
    <source>
        <dbReference type="Proteomes" id="UP000825100"/>
    </source>
</evidence>
<protein>
    <submittedName>
        <fullName evidence="3">Universal stress protein</fullName>
    </submittedName>
</protein>
<evidence type="ECO:0000259" key="2">
    <source>
        <dbReference type="Pfam" id="PF00582"/>
    </source>
</evidence>
<reference evidence="3 7" key="1">
    <citation type="submission" date="2017-07" db="EMBL/GenBank/DDBJ databases">
        <title>Lactobacillus curvatus MRS6 whole genome.</title>
        <authorList>
            <person name="Jans C."/>
            <person name="Lagler S."/>
            <person name="Lacroix C."/>
            <person name="Meile L."/>
            <person name="Stevens M.J.A."/>
        </authorList>
    </citation>
    <scope>NUCLEOTIDE SEQUENCE [LARGE SCALE GENOMIC DNA]</scope>
    <source>
        <strain evidence="3 7">MRS6</strain>
    </source>
</reference>
<dbReference type="GeneID" id="49610008"/>
<dbReference type="Proteomes" id="UP000199749">
    <property type="component" value="Chromosome"/>
</dbReference>
<evidence type="ECO:0000313" key="8">
    <source>
        <dbReference type="Proteomes" id="UP000257607"/>
    </source>
</evidence>
<keyword evidence="9" id="KW-1185">Reference proteome</keyword>
<evidence type="ECO:0000313" key="4">
    <source>
        <dbReference type="EMBL" id="AXN36168.1"/>
    </source>
</evidence>
<dbReference type="InterPro" id="IPR014729">
    <property type="entry name" value="Rossmann-like_a/b/a_fold"/>
</dbReference>
<dbReference type="CDD" id="cd00293">
    <property type="entry name" value="USP-like"/>
    <property type="match status" value="1"/>
</dbReference>
<reference evidence="6" key="4">
    <citation type="submission" date="2023-02" db="EMBL/GenBank/DDBJ databases">
        <title>Complete genome sequence of Lactobacillus curvatus CACC879 isolated from Pig feces.</title>
        <authorList>
            <person name="Park S."/>
            <person name="Park M.A."/>
            <person name="Kim D.-H."/>
            <person name="Kim Y."/>
        </authorList>
    </citation>
    <scope>NUCLEOTIDE SEQUENCE</scope>
    <source>
        <strain evidence="6">CACC879</strain>
    </source>
</reference>
<dbReference type="OrthoDB" id="2321605at2"/>
<dbReference type="Gene3D" id="3.40.50.620">
    <property type="entry name" value="HUPs"/>
    <property type="match status" value="1"/>
</dbReference>
<dbReference type="InterPro" id="IPR006015">
    <property type="entry name" value="Universal_stress_UspA"/>
</dbReference>
<dbReference type="PANTHER" id="PTHR46268:SF6">
    <property type="entry name" value="UNIVERSAL STRESS PROTEIN UP12"/>
    <property type="match status" value="1"/>
</dbReference>
<dbReference type="EMBL" id="CP117683">
    <property type="protein sequence ID" value="WDC92435.1"/>
    <property type="molecule type" value="Genomic_DNA"/>
</dbReference>
<reference evidence="5 9" key="3">
    <citation type="submission" date="2021-05" db="EMBL/GenBank/DDBJ databases">
        <title>Complete Genome Sequence of Latilactobacillus sp. Strain WDN19, a High D-Aspartate-producing Lactic Acid Bacterium Isolated from a Japanese Pickle.</title>
        <authorList>
            <person name="Kajitani K."/>
            <person name="Takahashi S."/>
        </authorList>
    </citation>
    <scope>NUCLEOTIDE SEQUENCE [LARGE SCALE GENOMIC DNA]</scope>
    <source>
        <strain evidence="5 9">WDN19</strain>
    </source>
</reference>
<dbReference type="AlphaFoldDB" id="A0A0B2XP84"/>
<dbReference type="EMBL" id="CP031003">
    <property type="protein sequence ID" value="AXN36168.1"/>
    <property type="molecule type" value="Genomic_DNA"/>
</dbReference>
<dbReference type="PANTHER" id="PTHR46268">
    <property type="entry name" value="STRESS RESPONSE PROTEIN NHAX"/>
    <property type="match status" value="1"/>
</dbReference>
<proteinExistence type="inferred from homology"/>
<dbReference type="KEGG" id="lcv:FBA2_03345"/>
<dbReference type="RefSeq" id="WP_004270330.1">
    <property type="nucleotide sequence ID" value="NZ_AP024685.1"/>
</dbReference>
<dbReference type="Proteomes" id="UP000825100">
    <property type="component" value="Chromosome"/>
</dbReference>
<dbReference type="PRINTS" id="PR01438">
    <property type="entry name" value="UNVRSLSTRESS"/>
</dbReference>
<dbReference type="SUPFAM" id="SSF52402">
    <property type="entry name" value="Adenine nucleotide alpha hydrolases-like"/>
    <property type="match status" value="1"/>
</dbReference>
<gene>
    <name evidence="3" type="ORF">CG419_07195</name>
    <name evidence="4" type="ORF">DT351_07215</name>
    <name evidence="5" type="ORF">LTWDN19_06600</name>
    <name evidence="6" type="ORF">PSR33_02465</name>
</gene>
<dbReference type="Proteomes" id="UP000257607">
    <property type="component" value="Chromosome"/>
</dbReference>
<comment type="similarity">
    <text evidence="1">Belongs to the universal stress protein A family.</text>
</comment>